<dbReference type="KEGG" id="pbal:CPBP_00735"/>
<dbReference type="Gene3D" id="1.10.287.110">
    <property type="entry name" value="DnaJ domain"/>
    <property type="match status" value="1"/>
</dbReference>
<proteinExistence type="predicted"/>
<dbReference type="GO" id="GO:0044571">
    <property type="term" value="P:[2Fe-2S] cluster assembly"/>
    <property type="evidence" value="ECO:0007669"/>
    <property type="project" value="InterPro"/>
</dbReference>
<dbReference type="RefSeq" id="WP_350331517.1">
    <property type="nucleotide sequence ID" value="NZ_CP054719.1"/>
</dbReference>
<dbReference type="GO" id="GO:0001671">
    <property type="term" value="F:ATPase activator activity"/>
    <property type="evidence" value="ECO:0007669"/>
    <property type="project" value="InterPro"/>
</dbReference>
<dbReference type="AlphaFoldDB" id="A0A7L9RTW5"/>
<dbReference type="InterPro" id="IPR004640">
    <property type="entry name" value="HscB"/>
</dbReference>
<dbReference type="InterPro" id="IPR036869">
    <property type="entry name" value="J_dom_sf"/>
</dbReference>
<dbReference type="PANTHER" id="PTHR14021:SF15">
    <property type="entry name" value="IRON-SULFUR CLUSTER CO-CHAPERONE PROTEIN HSCB"/>
    <property type="match status" value="1"/>
</dbReference>
<protein>
    <submittedName>
        <fullName evidence="1">Co-chaperone protein HscB</fullName>
    </submittedName>
</protein>
<dbReference type="SUPFAM" id="SSF46565">
    <property type="entry name" value="Chaperone J-domain"/>
    <property type="match status" value="1"/>
</dbReference>
<keyword evidence="2" id="KW-1185">Reference proteome</keyword>
<dbReference type="EMBL" id="CP054719">
    <property type="protein sequence ID" value="QOL19961.1"/>
    <property type="molecule type" value="Genomic_DNA"/>
</dbReference>
<dbReference type="PANTHER" id="PTHR14021">
    <property type="entry name" value="IRON-SULFUR CLUSTER CO-CHAPERONE PROTEIN HSCB"/>
    <property type="match status" value="1"/>
</dbReference>
<gene>
    <name evidence="1" type="primary">hscB</name>
    <name evidence="1" type="ORF">CPBP_00735</name>
</gene>
<reference evidence="1 2" key="1">
    <citation type="submission" date="2020-06" db="EMBL/GenBank/DDBJ databases">
        <title>The endosymbiont of the kinetoplastid Bodo saltans is a Paracaedibacter-like alpha-proteobacterium possessing a putative toxin-antitoxin system.</title>
        <authorList>
            <person name="Midha S."/>
            <person name="Rigden D.J."/>
            <person name="Siozios S."/>
            <person name="Hurst G.D.D."/>
            <person name="Jackson A.P."/>
        </authorList>
    </citation>
    <scope>NUCLEOTIDE SEQUENCE [LARGE SCALE GENOMIC DNA]</scope>
    <source>
        <strain evidence="1">Lake Konstanz</strain>
    </source>
</reference>
<evidence type="ECO:0000313" key="1">
    <source>
        <dbReference type="EMBL" id="QOL19961.1"/>
    </source>
</evidence>
<sequence length="178" mass="20496">MSSIKSTYSVLSPNGDVCPFYTMNPFVIFQMTPTLNIDRALLDQRYFAFQRMLHPDKLRHASVQTQQWAEQHIGQINQSYKSLQNMLLIAKATALYLQDQTLGLEQFNDQDIPMLDSDFLSTIVRLQTQGASEDIAQLYHQIIVDLDTSIRELSLADVLNSIARLTYVERLRKLIQEI</sequence>
<name>A0A7L9RTW5_9PROT</name>
<evidence type="ECO:0000313" key="2">
    <source>
        <dbReference type="Proteomes" id="UP000594001"/>
    </source>
</evidence>
<dbReference type="GO" id="GO:0051087">
    <property type="term" value="F:protein-folding chaperone binding"/>
    <property type="evidence" value="ECO:0007669"/>
    <property type="project" value="InterPro"/>
</dbReference>
<dbReference type="Proteomes" id="UP000594001">
    <property type="component" value="Chromosome"/>
</dbReference>
<accession>A0A7L9RTW5</accession>
<organism evidence="1 2">
    <name type="scientific">Candidatus Bodocaedibacter vickermanii</name>
    <dbReference type="NCBI Taxonomy" id="2741701"/>
    <lineage>
        <taxon>Bacteria</taxon>
        <taxon>Pseudomonadati</taxon>
        <taxon>Pseudomonadota</taxon>
        <taxon>Alphaproteobacteria</taxon>
        <taxon>Holosporales</taxon>
        <taxon>Candidatus Paracaedibacteraceae</taxon>
        <taxon>Candidatus Bodocaedibacter</taxon>
    </lineage>
</organism>